<sequence length="534" mass="57037">MKNMSTRWIVIALVGALALPACSDDDPKQNTNEQTESDAGTTDTGDLADASDTALDVTAQDADPSDAADSGQTDADIDAEVDADTPPTPDNCGPAGGAANETFDHVYEVGPGQEYADPSEVPWESLQPGSLINIHYRPEPYASKWVIATAGTAEKPVVVRGIMDGDKRPVITGENATTRTELDFWNENRGVVKIGGSSNPSGQPSHIRVENLEITGAHPSNSFVDDGGSNGTYRSNAASFYIEDGSNLTLKNCVIHGSGNGIFITANARDVLITGNHIYGNGIQGSYYEHNNYSSAVGITFEYNRFGPLCDGCGGNNLKDRSAGLVVRYNWLEGGNRQLDLVDSGKDEVKSDPSYRDTFVYGNVLVEPADDSGNRQIIHYGGDGSDQANYRKGTLHLYHNTVVSLRNDRNTLLRLSTDDETAVMRNNIIYTPESSTLSLLDNTGQLDMSYNWLPEGWINSFNGSASGTVTESDNLTGTAPGFVDLGSQDFTLASDSPARGAAGSLESEAMPVECAYEKHQDGAARESTEDLGAL</sequence>
<dbReference type="Pfam" id="PF13229">
    <property type="entry name" value="Beta_helix"/>
    <property type="match status" value="1"/>
</dbReference>
<evidence type="ECO:0000313" key="4">
    <source>
        <dbReference type="EMBL" id="QDG53917.1"/>
    </source>
</evidence>
<keyword evidence="2" id="KW-0732">Signal</keyword>
<feature type="compositionally biased region" description="Low complexity" evidence="1">
    <location>
        <begin position="37"/>
        <end position="70"/>
    </location>
</feature>
<name>A0A4Y6Q110_PERCE</name>
<dbReference type="InterPro" id="IPR039448">
    <property type="entry name" value="Beta_helix"/>
</dbReference>
<dbReference type="Gene3D" id="2.160.20.10">
    <property type="entry name" value="Single-stranded right-handed beta-helix, Pectin lyase-like"/>
    <property type="match status" value="1"/>
</dbReference>
<feature type="region of interest" description="Disordered" evidence="1">
    <location>
        <begin position="21"/>
        <end position="100"/>
    </location>
</feature>
<gene>
    <name evidence="4" type="ORF">FIV42_25190</name>
</gene>
<keyword evidence="5" id="KW-1185">Reference proteome</keyword>
<dbReference type="InterPro" id="IPR011050">
    <property type="entry name" value="Pectin_lyase_fold/virulence"/>
</dbReference>
<dbReference type="SUPFAM" id="SSF51126">
    <property type="entry name" value="Pectin lyase-like"/>
    <property type="match status" value="1"/>
</dbReference>
<reference evidence="4 5" key="1">
    <citation type="submission" date="2019-06" db="EMBL/GenBank/DDBJ databases">
        <title>Persicimonas caeni gen. nov., sp. nov., a predatory bacterium isolated from solar saltern.</title>
        <authorList>
            <person name="Wang S."/>
        </authorList>
    </citation>
    <scope>NUCLEOTIDE SEQUENCE [LARGE SCALE GENOMIC DNA]</scope>
    <source>
        <strain evidence="4 5">YN101</strain>
    </source>
</reference>
<feature type="chain" id="PRO_5030106834" evidence="2">
    <location>
        <begin position="24"/>
        <end position="534"/>
    </location>
</feature>
<dbReference type="AlphaFoldDB" id="A0A4Y6Q110"/>
<dbReference type="SMART" id="SM00710">
    <property type="entry name" value="PbH1"/>
    <property type="match status" value="3"/>
</dbReference>
<dbReference type="InterPro" id="IPR006626">
    <property type="entry name" value="PbH1"/>
</dbReference>
<protein>
    <submittedName>
        <fullName evidence="4">Polysaccharide-degrading enzyme</fullName>
    </submittedName>
</protein>
<accession>A0A5B8YDA6</accession>
<dbReference type="OrthoDB" id="8878147at2"/>
<evidence type="ECO:0000259" key="3">
    <source>
        <dbReference type="Pfam" id="PF13229"/>
    </source>
</evidence>
<evidence type="ECO:0000256" key="1">
    <source>
        <dbReference type="SAM" id="MobiDB-lite"/>
    </source>
</evidence>
<accession>A0A4Y6Q110</accession>
<evidence type="ECO:0000313" key="5">
    <source>
        <dbReference type="Proteomes" id="UP000315995"/>
    </source>
</evidence>
<dbReference type="Proteomes" id="UP000315995">
    <property type="component" value="Chromosome"/>
</dbReference>
<organism evidence="4 5">
    <name type="scientific">Persicimonas caeni</name>
    <dbReference type="NCBI Taxonomy" id="2292766"/>
    <lineage>
        <taxon>Bacteria</taxon>
        <taxon>Deltaproteobacteria</taxon>
        <taxon>Bradymonadales</taxon>
        <taxon>Bradymonadaceae</taxon>
        <taxon>Persicimonas</taxon>
    </lineage>
</organism>
<dbReference type="InterPro" id="IPR012334">
    <property type="entry name" value="Pectin_lyas_fold"/>
</dbReference>
<feature type="signal peptide" evidence="2">
    <location>
        <begin position="1"/>
        <end position="23"/>
    </location>
</feature>
<evidence type="ECO:0000256" key="2">
    <source>
        <dbReference type="SAM" id="SignalP"/>
    </source>
</evidence>
<proteinExistence type="predicted"/>
<feature type="domain" description="Right handed beta helix" evidence="3">
    <location>
        <begin position="205"/>
        <end position="343"/>
    </location>
</feature>
<dbReference type="EMBL" id="CP041186">
    <property type="protein sequence ID" value="QDG53917.1"/>
    <property type="molecule type" value="Genomic_DNA"/>
</dbReference>